<evidence type="ECO:0000256" key="1">
    <source>
        <dbReference type="SAM" id="MobiDB-lite"/>
    </source>
</evidence>
<keyword evidence="4" id="KW-1185">Reference proteome</keyword>
<dbReference type="AlphaFoldDB" id="A0A1X2I7R8"/>
<feature type="region of interest" description="Disordered" evidence="1">
    <location>
        <begin position="257"/>
        <end position="300"/>
    </location>
</feature>
<dbReference type="PANTHER" id="PTHR43828">
    <property type="entry name" value="ASPARAGINASE"/>
    <property type="match status" value="1"/>
</dbReference>
<dbReference type="GO" id="GO:0030907">
    <property type="term" value="C:MBF transcription complex"/>
    <property type="evidence" value="ECO:0007669"/>
    <property type="project" value="TreeGrafter"/>
</dbReference>
<comment type="caution">
    <text evidence="3">The sequence shown here is derived from an EMBL/GenBank/DDBJ whole genome shotgun (WGS) entry which is preliminary data.</text>
</comment>
<evidence type="ECO:0000259" key="2">
    <source>
        <dbReference type="PROSITE" id="PS51299"/>
    </source>
</evidence>
<feature type="compositionally biased region" description="Low complexity" evidence="1">
    <location>
        <begin position="266"/>
        <end position="289"/>
    </location>
</feature>
<dbReference type="PROSITE" id="PS51299">
    <property type="entry name" value="HTH_APSES"/>
    <property type="match status" value="1"/>
</dbReference>
<reference evidence="3 4" key="1">
    <citation type="submission" date="2016-07" db="EMBL/GenBank/DDBJ databases">
        <title>Pervasive Adenine N6-methylation of Active Genes in Fungi.</title>
        <authorList>
            <consortium name="DOE Joint Genome Institute"/>
            <person name="Mondo S.J."/>
            <person name="Dannebaum R.O."/>
            <person name="Kuo R.C."/>
            <person name="Labutti K."/>
            <person name="Haridas S."/>
            <person name="Kuo A."/>
            <person name="Salamov A."/>
            <person name="Ahrendt S.R."/>
            <person name="Lipzen A."/>
            <person name="Sullivan W."/>
            <person name="Andreopoulos W.B."/>
            <person name="Clum A."/>
            <person name="Lindquist E."/>
            <person name="Daum C."/>
            <person name="Ramamoorthy G.K."/>
            <person name="Gryganskyi A."/>
            <person name="Culley D."/>
            <person name="Magnuson J.K."/>
            <person name="James T.Y."/>
            <person name="O'Malley M.A."/>
            <person name="Stajich J.E."/>
            <person name="Spatafora J.W."/>
            <person name="Visel A."/>
            <person name="Grigoriev I.V."/>
        </authorList>
    </citation>
    <scope>NUCLEOTIDE SEQUENCE [LARGE SCALE GENOMIC DNA]</scope>
    <source>
        <strain evidence="3 4">NRRL 1336</strain>
    </source>
</reference>
<dbReference type="OrthoDB" id="5562739at2759"/>
<evidence type="ECO:0000313" key="3">
    <source>
        <dbReference type="EMBL" id="ORZ11137.1"/>
    </source>
</evidence>
<proteinExistence type="predicted"/>
<dbReference type="PANTHER" id="PTHR43828:SF5">
    <property type="entry name" value="TRANSCRIPTIONAL REPRESSOR XBP1"/>
    <property type="match status" value="1"/>
</dbReference>
<accession>A0A1X2I7R8</accession>
<protein>
    <submittedName>
        <fullName evidence="3">Transcription regulator HTH, apses-type DNA-binding domain-containing protein</fullName>
    </submittedName>
</protein>
<dbReference type="SUPFAM" id="SSF54616">
    <property type="entry name" value="DNA-binding domain of Mlu1-box binding protein MBP1"/>
    <property type="match status" value="1"/>
</dbReference>
<dbReference type="InterPro" id="IPR003163">
    <property type="entry name" value="Tscrpt_reg_HTH_APSES-type"/>
</dbReference>
<dbReference type="EMBL" id="MCGE01000022">
    <property type="protein sequence ID" value="ORZ11137.1"/>
    <property type="molecule type" value="Genomic_DNA"/>
</dbReference>
<dbReference type="GO" id="GO:0000981">
    <property type="term" value="F:DNA-binding transcription factor activity, RNA polymerase II-specific"/>
    <property type="evidence" value="ECO:0007669"/>
    <property type="project" value="UniProtKB-ARBA"/>
</dbReference>
<keyword evidence="3" id="KW-0238">DNA-binding</keyword>
<dbReference type="GO" id="GO:0003677">
    <property type="term" value="F:DNA binding"/>
    <property type="evidence" value="ECO:0007669"/>
    <property type="project" value="UniProtKB-KW"/>
</dbReference>
<dbReference type="STRING" id="90262.A0A1X2I7R8"/>
<gene>
    <name evidence="3" type="ORF">BCR42DRAFT_454173</name>
</gene>
<dbReference type="InterPro" id="IPR051642">
    <property type="entry name" value="SWI6-like"/>
</dbReference>
<dbReference type="GO" id="GO:0033309">
    <property type="term" value="C:SBF transcription complex"/>
    <property type="evidence" value="ECO:0007669"/>
    <property type="project" value="TreeGrafter"/>
</dbReference>
<organism evidence="3 4">
    <name type="scientific">Absidia repens</name>
    <dbReference type="NCBI Taxonomy" id="90262"/>
    <lineage>
        <taxon>Eukaryota</taxon>
        <taxon>Fungi</taxon>
        <taxon>Fungi incertae sedis</taxon>
        <taxon>Mucoromycota</taxon>
        <taxon>Mucoromycotina</taxon>
        <taxon>Mucoromycetes</taxon>
        <taxon>Mucorales</taxon>
        <taxon>Cunninghamellaceae</taxon>
        <taxon>Absidia</taxon>
    </lineage>
</organism>
<name>A0A1X2I7R8_9FUNG</name>
<dbReference type="InterPro" id="IPR036887">
    <property type="entry name" value="HTH_APSES_sf"/>
</dbReference>
<feature type="domain" description="HTH APSES-type" evidence="2">
    <location>
        <begin position="39"/>
        <end position="149"/>
    </location>
</feature>
<feature type="region of interest" description="Disordered" evidence="1">
    <location>
        <begin position="158"/>
        <end position="213"/>
    </location>
</feature>
<dbReference type="Proteomes" id="UP000193560">
    <property type="component" value="Unassembled WGS sequence"/>
</dbReference>
<feature type="compositionally biased region" description="Basic residues" evidence="1">
    <location>
        <begin position="164"/>
        <end position="174"/>
    </location>
</feature>
<sequence length="353" mass="39213">METPPPPARETHHHYTETDCPTFRPFATASLKLKVRKDKYSTSLDPRGYIPVYEYNINSQPIMWDRETGYVHFTGIWKALGNSKSDIVKMVDSNPELRVKKIRGGFLKIQGTWIPYDFAAILCRRTSWMIRKELTAIFGPRFATEALAPEHADYGSLLLDPQSARRRHKAHPRTRGYATMRRPRLPPSSSPSSHKKNHPVALPPRQQHHHHTNSNMSLSSLLNVVDPSQTTPSPTLATTAVAAAAVAEPMPVARITPPMATPAPLSPSSMCSSSSTSSSTWSSSSSSSSSPPPPSTPSADLLHQDIIDTINATLLLQRLSQDDGARPFRPMTSRHVPNKVIVGDQEYHIYWDT</sequence>
<evidence type="ECO:0000313" key="4">
    <source>
        <dbReference type="Proteomes" id="UP000193560"/>
    </source>
</evidence>
<dbReference type="Gene3D" id="3.10.260.10">
    <property type="entry name" value="Transcription regulator HTH, APSES-type DNA-binding domain"/>
    <property type="match status" value="1"/>
</dbReference>